<dbReference type="SUPFAM" id="SSF49303">
    <property type="entry name" value="beta-Galactosidase/glucuronidase domain"/>
    <property type="match status" value="1"/>
</dbReference>
<dbReference type="InterPro" id="IPR036156">
    <property type="entry name" value="Beta-gal/glucu_dom_sf"/>
</dbReference>
<dbReference type="SUPFAM" id="SSF51445">
    <property type="entry name" value="(Trans)glycosidases"/>
    <property type="match status" value="1"/>
</dbReference>
<dbReference type="RefSeq" id="WP_118764292.1">
    <property type="nucleotide sequence ID" value="NZ_CABJCF010000001.1"/>
</dbReference>
<dbReference type="InterPro" id="IPR013783">
    <property type="entry name" value="Ig-like_fold"/>
</dbReference>
<accession>A0A412PI54</accession>
<reference evidence="6 7" key="1">
    <citation type="submission" date="2018-08" db="EMBL/GenBank/DDBJ databases">
        <title>A genome reference for cultivated species of the human gut microbiota.</title>
        <authorList>
            <person name="Zou Y."/>
            <person name="Xue W."/>
            <person name="Luo G."/>
        </authorList>
    </citation>
    <scope>NUCLEOTIDE SEQUENCE [LARGE SCALE GENOMIC DNA]</scope>
    <source>
        <strain evidence="6 7">AF18-46</strain>
    </source>
</reference>
<dbReference type="Pfam" id="PF02837">
    <property type="entry name" value="Glyco_hydro_2_N"/>
    <property type="match status" value="1"/>
</dbReference>
<comment type="similarity">
    <text evidence="1">Belongs to the glycosyl hydrolase 2 family.</text>
</comment>
<dbReference type="InterPro" id="IPR008979">
    <property type="entry name" value="Galactose-bd-like_sf"/>
</dbReference>
<dbReference type="GO" id="GO:0004553">
    <property type="term" value="F:hydrolase activity, hydrolyzing O-glycosyl compounds"/>
    <property type="evidence" value="ECO:0007669"/>
    <property type="project" value="InterPro"/>
</dbReference>
<dbReference type="Gene3D" id="2.60.40.10">
    <property type="entry name" value="Immunoglobulins"/>
    <property type="match status" value="1"/>
</dbReference>
<evidence type="ECO:0000313" key="7">
    <source>
        <dbReference type="Proteomes" id="UP000284731"/>
    </source>
</evidence>
<dbReference type="EMBL" id="QRWX01000001">
    <property type="protein sequence ID" value="RGT57866.1"/>
    <property type="molecule type" value="Genomic_DNA"/>
</dbReference>
<evidence type="ECO:0000313" key="6">
    <source>
        <dbReference type="EMBL" id="RGT57866.1"/>
    </source>
</evidence>
<evidence type="ECO:0000256" key="3">
    <source>
        <dbReference type="ARBA" id="ARBA00023295"/>
    </source>
</evidence>
<protein>
    <submittedName>
        <fullName evidence="6">Glycoside hydrolase family 2</fullName>
    </submittedName>
</protein>
<feature type="domain" description="Glycosyl hydrolases family 2 sugar binding" evidence="5">
    <location>
        <begin position="90"/>
        <end position="178"/>
    </location>
</feature>
<dbReference type="AlphaFoldDB" id="A0A412PI54"/>
<feature type="domain" description="Glycoside hydrolase family 2 catalytic" evidence="4">
    <location>
        <begin position="280"/>
        <end position="469"/>
    </location>
</feature>
<dbReference type="Gene3D" id="2.60.120.260">
    <property type="entry name" value="Galactose-binding domain-like"/>
    <property type="match status" value="1"/>
</dbReference>
<dbReference type="SUPFAM" id="SSF49785">
    <property type="entry name" value="Galactose-binding domain-like"/>
    <property type="match status" value="1"/>
</dbReference>
<evidence type="ECO:0000259" key="4">
    <source>
        <dbReference type="Pfam" id="PF02836"/>
    </source>
</evidence>
<dbReference type="Gene3D" id="3.20.20.80">
    <property type="entry name" value="Glycosidases"/>
    <property type="match status" value="1"/>
</dbReference>
<dbReference type="PANTHER" id="PTHR42732:SF2">
    <property type="entry name" value="BETA-MANNOSIDASE"/>
    <property type="match status" value="1"/>
</dbReference>
<evidence type="ECO:0000256" key="2">
    <source>
        <dbReference type="ARBA" id="ARBA00022801"/>
    </source>
</evidence>
<evidence type="ECO:0000259" key="5">
    <source>
        <dbReference type="Pfam" id="PF02837"/>
    </source>
</evidence>
<dbReference type="InterPro" id="IPR006103">
    <property type="entry name" value="Glyco_hydro_2_cat"/>
</dbReference>
<dbReference type="GO" id="GO:0005975">
    <property type="term" value="P:carbohydrate metabolic process"/>
    <property type="evidence" value="ECO:0007669"/>
    <property type="project" value="InterPro"/>
</dbReference>
<evidence type="ECO:0000256" key="1">
    <source>
        <dbReference type="ARBA" id="ARBA00007401"/>
    </source>
</evidence>
<gene>
    <name evidence="6" type="ORF">DWX20_02095</name>
</gene>
<dbReference type="InterPro" id="IPR006104">
    <property type="entry name" value="Glyco_hydro_2_N"/>
</dbReference>
<comment type="caution">
    <text evidence="6">The sequence shown here is derived from an EMBL/GenBank/DDBJ whole genome shotgun (WGS) entry which is preliminary data.</text>
</comment>
<organism evidence="6 7">
    <name type="scientific">Solobacterium moorei</name>
    <dbReference type="NCBI Taxonomy" id="102148"/>
    <lineage>
        <taxon>Bacteria</taxon>
        <taxon>Bacillati</taxon>
        <taxon>Bacillota</taxon>
        <taxon>Erysipelotrichia</taxon>
        <taxon>Erysipelotrichales</taxon>
        <taxon>Erysipelotrichaceae</taxon>
        <taxon>Solobacterium</taxon>
    </lineage>
</organism>
<dbReference type="InterPro" id="IPR017853">
    <property type="entry name" value="GH"/>
</dbReference>
<keyword evidence="3" id="KW-0326">Glycosidase</keyword>
<dbReference type="InterPro" id="IPR051913">
    <property type="entry name" value="GH2_Domain-Containing"/>
</dbReference>
<keyword evidence="2 6" id="KW-0378">Hydrolase</keyword>
<dbReference type="Proteomes" id="UP000284731">
    <property type="component" value="Unassembled WGS sequence"/>
</dbReference>
<name>A0A412PI54_9FIRM</name>
<proteinExistence type="inferred from homology"/>
<dbReference type="Pfam" id="PF02836">
    <property type="entry name" value="Glyco_hydro_2_C"/>
    <property type="match status" value="1"/>
</dbReference>
<dbReference type="PANTHER" id="PTHR42732">
    <property type="entry name" value="BETA-GALACTOSIDASE"/>
    <property type="match status" value="1"/>
</dbReference>
<sequence length="576" mass="67179">MKVMSRWGKNVNLKSPLQEYPRMQLQRGSYTNLNGHWEYQITDTNQIPQGNNWKPINVPFPLGSQLSGSDEILLPGKVLWYKKQFSYKPGEYHTYLNFEAVDQQCIVYLNGIEVGRHIGGYEPFGFDVSSYIKYQNALLVKCTDPSDTGEYAYGKQKIQHGGMWYTPISGIWQTVWLEDIPLHGVHALKITPNYDRQTVYLEMEGDFNHATITISAAGKMIYHEMTAEMRNEIFIEDMHPWALEDPFLYDLYIETEDDIVKSYFGMRCFTCEKDGKGYPRFCLNHKPVFLSGVLDQGYTPEGNLTYPDDEMMIYDIQKVKELGFNMIRKHVKVESRRWYYHADRLGMLVMQDMPNGGQPSKLTTLYLPHLNITRMNDQKQKHLGRCDDWGKKAYYDELNAMIHNLYNVVSIFAWVPFNEGWGQFDSAKVTKHIQLMDLTRFVDSASGWHDQGAGDFYSRHVYFHTYTNPQNHEKRMAILSEFGGYSYLILGHSLAQKLYGYKKFTDKLKLNTAIRKLYEDSIIRNIPKGLIACVFTQLTDVEDECNGIMTADREIVKLDEKRIRNLNQRCMRRLKK</sequence>